<keyword evidence="2" id="KW-1185">Reference proteome</keyword>
<dbReference type="RefSeq" id="WP_344352354.1">
    <property type="nucleotide sequence ID" value="NZ_BAAASM010000060.1"/>
</dbReference>
<dbReference type="Proteomes" id="UP001596065">
    <property type="component" value="Unassembled WGS sequence"/>
</dbReference>
<sequence>MATENPPIDRDKSHLTAVDEEAVRLADVLENHPDTSDVTDAGVQGDIVFTAAGRSWVLDFQSGPDGEVFQDPSGAPAPADGPAAAVLRDVVVPALLAHPAYQAATADGDTLTVHLATGRHYRLALTPAA</sequence>
<name>A0ABW0WLP5_STRNO</name>
<proteinExistence type="predicted"/>
<gene>
    <name evidence="1" type="ORF">ACFP3J_19655</name>
</gene>
<dbReference type="EMBL" id="JBHSOE010000032">
    <property type="protein sequence ID" value="MFC5657694.1"/>
    <property type="molecule type" value="Genomic_DNA"/>
</dbReference>
<accession>A0ABW0WLP5</accession>
<comment type="caution">
    <text evidence="1">The sequence shown here is derived from an EMBL/GenBank/DDBJ whole genome shotgun (WGS) entry which is preliminary data.</text>
</comment>
<organism evidence="1 2">
    <name type="scientific">Streptomyces nogalater</name>
    <dbReference type="NCBI Taxonomy" id="38314"/>
    <lineage>
        <taxon>Bacteria</taxon>
        <taxon>Bacillati</taxon>
        <taxon>Actinomycetota</taxon>
        <taxon>Actinomycetes</taxon>
        <taxon>Kitasatosporales</taxon>
        <taxon>Streptomycetaceae</taxon>
        <taxon>Streptomyces</taxon>
    </lineage>
</organism>
<protein>
    <submittedName>
        <fullName evidence="1">Uncharacterized protein</fullName>
    </submittedName>
</protein>
<reference evidence="2" key="1">
    <citation type="journal article" date="2019" name="Int. J. Syst. Evol. Microbiol.">
        <title>The Global Catalogue of Microorganisms (GCM) 10K type strain sequencing project: providing services to taxonomists for standard genome sequencing and annotation.</title>
        <authorList>
            <consortium name="The Broad Institute Genomics Platform"/>
            <consortium name="The Broad Institute Genome Sequencing Center for Infectious Disease"/>
            <person name="Wu L."/>
            <person name="Ma J."/>
        </authorList>
    </citation>
    <scope>NUCLEOTIDE SEQUENCE [LARGE SCALE GENOMIC DNA]</scope>
    <source>
        <strain evidence="2">KCTC 5701</strain>
    </source>
</reference>
<evidence type="ECO:0000313" key="2">
    <source>
        <dbReference type="Proteomes" id="UP001596065"/>
    </source>
</evidence>
<evidence type="ECO:0000313" key="1">
    <source>
        <dbReference type="EMBL" id="MFC5657694.1"/>
    </source>
</evidence>